<dbReference type="Pfam" id="PF13230">
    <property type="entry name" value="GATase_4"/>
    <property type="match status" value="1"/>
</dbReference>
<feature type="region of interest" description="Disordered" evidence="2">
    <location>
        <begin position="406"/>
        <end position="439"/>
    </location>
</feature>
<dbReference type="InterPro" id="IPR017932">
    <property type="entry name" value="GATase_2_dom"/>
</dbReference>
<dbReference type="EMBL" id="LN483167">
    <property type="protein sequence ID" value="CDZ97042.1"/>
    <property type="molecule type" value="Genomic_DNA"/>
</dbReference>
<keyword evidence="4" id="KW-0413">Isomerase</keyword>
<evidence type="ECO:0000256" key="1">
    <source>
        <dbReference type="ARBA" id="ARBA00022962"/>
    </source>
</evidence>
<dbReference type="GO" id="GO:0006751">
    <property type="term" value="P:glutathione catabolic process"/>
    <property type="evidence" value="ECO:0007669"/>
    <property type="project" value="TreeGrafter"/>
</dbReference>
<organism evidence="4">
    <name type="scientific">Phaffia rhodozyma</name>
    <name type="common">Yeast</name>
    <name type="synonym">Xanthophyllomyces dendrorhous</name>
    <dbReference type="NCBI Taxonomy" id="264483"/>
    <lineage>
        <taxon>Eukaryota</taxon>
        <taxon>Fungi</taxon>
        <taxon>Dikarya</taxon>
        <taxon>Basidiomycota</taxon>
        <taxon>Agaricomycotina</taxon>
        <taxon>Tremellomycetes</taxon>
        <taxon>Cystofilobasidiales</taxon>
        <taxon>Mrakiaceae</taxon>
        <taxon>Phaffia</taxon>
    </lineage>
</organism>
<evidence type="ECO:0000256" key="2">
    <source>
        <dbReference type="SAM" id="MobiDB-lite"/>
    </source>
</evidence>
<accession>A0A0F7SJ66</accession>
<reference evidence="4" key="1">
    <citation type="submission" date="2014-08" db="EMBL/GenBank/DDBJ databases">
        <authorList>
            <person name="Sharma Rahul"/>
            <person name="Thines Marco"/>
        </authorList>
    </citation>
    <scope>NUCLEOTIDE SEQUENCE</scope>
</reference>
<dbReference type="PROSITE" id="PS51278">
    <property type="entry name" value="GATASE_TYPE_2"/>
    <property type="match status" value="1"/>
</dbReference>
<dbReference type="GO" id="GO:0008242">
    <property type="term" value="F:omega peptidase activity"/>
    <property type="evidence" value="ECO:0007669"/>
    <property type="project" value="TreeGrafter"/>
</dbReference>
<keyword evidence="1" id="KW-0315">Glutamine amidotransferase</keyword>
<feature type="domain" description="Glutamine amidotransferase type-2" evidence="3">
    <location>
        <begin position="2"/>
        <end position="346"/>
    </location>
</feature>
<dbReference type="PANTHER" id="PTHR43187:SF1">
    <property type="entry name" value="GLUTAMINE AMIDOTRANSFERASE DUG3-RELATED"/>
    <property type="match status" value="1"/>
</dbReference>
<dbReference type="GO" id="GO:0061672">
    <property type="term" value="C:glutathione hydrolase complex"/>
    <property type="evidence" value="ECO:0007669"/>
    <property type="project" value="TreeGrafter"/>
</dbReference>
<dbReference type="SUPFAM" id="SSF56235">
    <property type="entry name" value="N-terminal nucleophile aminohydrolases (Ntn hydrolases)"/>
    <property type="match status" value="1"/>
</dbReference>
<sequence>MCRLLVYKGKEPILLSHLLTRPAHSIINQAFASKLRLDLTRGPINGDGFGVGWYDSSEPVSASTSSSSPSSLSSTPSSTLLMSPSEEKSETEAAALVSAPASLDQMDPQEEINAIEGPPVYEDRLNPCIFNSITPAWNNENLGRLAEKIRSPMIFAHVRASTAGALSEQNCHPWNFGRLMWMHNGGIASFHLIKRRLQQSLPENLFLFPQGTTDSEWAFALFLSFLPQDLLFPEGSDVPGGKCNKSKRAQGRFSTRLLQEAMLKTIRKLNEWTKQVGATEPSLMNFCVTDGESVVVTRYVSSKTQEAASLFYSSGTSFTEYPLGSGSYRMSYSSIRPDPLIMIASEPLTFERTDWREISTNTMVVITPNQNLLQIPIIDEFSSIANPESDLILRAGKKMAFSRTPSTSSLSAVTGTSRAPAKSKGNGLPRTENGNGVTVGAGAKRARDFAIDKGFGEGLILWQEAGKGEQADSGFHLAGMEQESVSRFY</sequence>
<feature type="compositionally biased region" description="Low complexity" evidence="2">
    <location>
        <begin position="60"/>
        <end position="84"/>
    </location>
</feature>
<dbReference type="GO" id="GO:0016740">
    <property type="term" value="F:transferase activity"/>
    <property type="evidence" value="ECO:0007669"/>
    <property type="project" value="UniProtKB-KW"/>
</dbReference>
<protein>
    <submittedName>
        <fullName evidence="4">Glucosamine 6-phosphate synthetases, contain amidotransferase and phosphosugar isomerase domains</fullName>
    </submittedName>
</protein>
<dbReference type="GO" id="GO:0016853">
    <property type="term" value="F:isomerase activity"/>
    <property type="evidence" value="ECO:0007669"/>
    <property type="project" value="UniProtKB-KW"/>
</dbReference>
<evidence type="ECO:0000313" key="4">
    <source>
        <dbReference type="EMBL" id="CDZ97042.1"/>
    </source>
</evidence>
<dbReference type="InterPro" id="IPR026869">
    <property type="entry name" value="EgtC-like"/>
</dbReference>
<dbReference type="GO" id="GO:0005737">
    <property type="term" value="C:cytoplasm"/>
    <property type="evidence" value="ECO:0007669"/>
    <property type="project" value="TreeGrafter"/>
</dbReference>
<feature type="region of interest" description="Disordered" evidence="2">
    <location>
        <begin position="60"/>
        <end position="94"/>
    </location>
</feature>
<dbReference type="InterPro" id="IPR052373">
    <property type="entry name" value="Gamma-glu_amide_hydrolase"/>
</dbReference>
<evidence type="ECO:0000259" key="3">
    <source>
        <dbReference type="PROSITE" id="PS51278"/>
    </source>
</evidence>
<dbReference type="Gene3D" id="3.60.20.10">
    <property type="entry name" value="Glutamine Phosphoribosylpyrophosphate, subunit 1, domain 1"/>
    <property type="match status" value="1"/>
</dbReference>
<dbReference type="PANTHER" id="PTHR43187">
    <property type="entry name" value="GLUTAMINE AMIDOTRANSFERASE DUG3-RELATED"/>
    <property type="match status" value="1"/>
</dbReference>
<feature type="compositionally biased region" description="Polar residues" evidence="2">
    <location>
        <begin position="406"/>
        <end position="417"/>
    </location>
</feature>
<dbReference type="InterPro" id="IPR029055">
    <property type="entry name" value="Ntn_hydrolases_N"/>
</dbReference>
<keyword evidence="4" id="KW-0808">Transferase</keyword>
<dbReference type="CDD" id="cd01908">
    <property type="entry name" value="YafJ"/>
    <property type="match status" value="1"/>
</dbReference>
<dbReference type="AlphaFoldDB" id="A0A0F7SJ66"/>
<name>A0A0F7SJ66_PHARH</name>
<proteinExistence type="predicted"/>